<feature type="compositionally biased region" description="Basic and acidic residues" evidence="3">
    <location>
        <begin position="369"/>
        <end position="383"/>
    </location>
</feature>
<evidence type="ECO:0000256" key="1">
    <source>
        <dbReference type="ARBA" id="ARBA00006295"/>
    </source>
</evidence>
<name>E8UYK3_TERSS</name>
<dbReference type="SUPFAM" id="SSF109709">
    <property type="entry name" value="KorB DNA-binding domain-like"/>
    <property type="match status" value="1"/>
</dbReference>
<evidence type="ECO:0000313" key="5">
    <source>
        <dbReference type="EMBL" id="ADV83156.1"/>
    </source>
</evidence>
<keyword evidence="6" id="KW-1185">Reference proteome</keyword>
<evidence type="ECO:0000313" key="6">
    <source>
        <dbReference type="Proteomes" id="UP000006844"/>
    </source>
</evidence>
<dbReference type="InterPro" id="IPR050336">
    <property type="entry name" value="Chromosome_partition/occlusion"/>
</dbReference>
<proteinExistence type="inferred from homology"/>
<dbReference type="HOGENOM" id="CLU_508779_0_0_0"/>
<dbReference type="SMART" id="SM00470">
    <property type="entry name" value="ParB"/>
    <property type="match status" value="1"/>
</dbReference>
<dbReference type="SUPFAM" id="SSF110849">
    <property type="entry name" value="ParB/Sulfiredoxin"/>
    <property type="match status" value="1"/>
</dbReference>
<dbReference type="FunFam" id="1.10.10.2830:FF:000001">
    <property type="entry name" value="Chromosome partitioning protein ParB"/>
    <property type="match status" value="1"/>
</dbReference>
<dbReference type="PANTHER" id="PTHR33375">
    <property type="entry name" value="CHROMOSOME-PARTITIONING PROTEIN PARB-RELATED"/>
    <property type="match status" value="1"/>
</dbReference>
<feature type="region of interest" description="Disordered" evidence="3">
    <location>
        <begin position="360"/>
        <end position="383"/>
    </location>
</feature>
<dbReference type="eggNOG" id="COG1475">
    <property type="taxonomic scope" value="Bacteria"/>
</dbReference>
<sequence>MNTAIVNASEYRDLPLAMLTESTTNPRRTFEDDALKELAESIRIQGVLSPLLVRPLTEQGFEIVFGARRYRAARMAEVATIPVRIKHLTDAEALEAQLVENLQRRDVHPLEEAQGFRALLNLEEPKYSIEQLAAKTGKSPVYVATRLKLTELTQNVVDAFYRDEIGVGHALLLAKLQPAQQEQALAACFKEDWSAGGRKAKRILLPVRSLHFWIETNILLILKLAPFDKRDAQLVPAAGSCLDCPKRTGHNKLLFLDMGKQDACTDPTCYQGKVDAHVAKSLAAKPELVQISTAYGQQKEGSATLPRNKYVEVRPDKPTSKEEATRPEFKTCTYTTEAIVSEGIDKGEIRKVCTEPTCPVHHPKARSQKVADDPKAKAQEERQRREVAIANTTGIRTLAAIAEAVPVRLMKRDLLFVAERLASLLDENRLSIVARRYGIKKAKHTDSLGKLFAAYLRRAEESVLGSILVETTILNMSTRHNPAQVLHEAATVYKVDTNAIALKVKQEFAAKEKAKKAAQPAAKVAKKAA</sequence>
<keyword evidence="2" id="KW-0238">DNA-binding</keyword>
<dbReference type="Gene3D" id="1.10.10.2830">
    <property type="match status" value="1"/>
</dbReference>
<dbReference type="Gene3D" id="3.90.1530.30">
    <property type="match status" value="1"/>
</dbReference>
<accession>E8UYK3</accession>
<dbReference type="Pfam" id="PF02195">
    <property type="entry name" value="ParB_N"/>
    <property type="match status" value="1"/>
</dbReference>
<gene>
    <name evidence="5" type="ordered locus">AciPR4_2376</name>
</gene>
<evidence type="ECO:0000256" key="2">
    <source>
        <dbReference type="ARBA" id="ARBA00023125"/>
    </source>
</evidence>
<dbReference type="InterPro" id="IPR003115">
    <property type="entry name" value="ParB_N"/>
</dbReference>
<feature type="domain" description="ParB-like N-terminal" evidence="4">
    <location>
        <begin position="12"/>
        <end position="102"/>
    </location>
</feature>
<comment type="similarity">
    <text evidence="1">Belongs to the ParB family.</text>
</comment>
<evidence type="ECO:0000256" key="3">
    <source>
        <dbReference type="SAM" id="MobiDB-lite"/>
    </source>
</evidence>
<dbReference type="GO" id="GO:0003677">
    <property type="term" value="F:DNA binding"/>
    <property type="evidence" value="ECO:0007669"/>
    <property type="project" value="UniProtKB-KW"/>
</dbReference>
<dbReference type="PANTHER" id="PTHR33375:SF7">
    <property type="entry name" value="CHROMOSOME 2-PARTITIONING PROTEIN PARB-RELATED"/>
    <property type="match status" value="1"/>
</dbReference>
<dbReference type="Proteomes" id="UP000006844">
    <property type="component" value="Chromosome"/>
</dbReference>
<reference evidence="5 6" key="1">
    <citation type="journal article" date="2012" name="Stand. Genomic Sci.">
        <title>Complete genome sequence of Terriglobus saanensis type strain SP1PR4(T), an Acidobacteria from tundra soil.</title>
        <authorList>
            <person name="Rawat S.R."/>
            <person name="Mannisto M.K."/>
            <person name="Starovoytov V."/>
            <person name="Goodwin L."/>
            <person name="Nolan M."/>
            <person name="Hauser L."/>
            <person name="Land M."/>
            <person name="Davenport K.W."/>
            <person name="Woyke T."/>
            <person name="Haggblom M.M."/>
        </authorList>
    </citation>
    <scope>NUCLEOTIDE SEQUENCE</scope>
    <source>
        <strain evidence="6">ATCC BAA-1853 / DSM 23119 / SP1PR4</strain>
    </source>
</reference>
<dbReference type="InterPro" id="IPR041468">
    <property type="entry name" value="HTH_ParB/Spo0J"/>
</dbReference>
<dbReference type="KEGG" id="tsa:AciPR4_2376"/>
<dbReference type="GO" id="GO:0005694">
    <property type="term" value="C:chromosome"/>
    <property type="evidence" value="ECO:0007669"/>
    <property type="project" value="TreeGrafter"/>
</dbReference>
<dbReference type="STRING" id="401053.AciPR4_2376"/>
<dbReference type="OrthoDB" id="9796891at2"/>
<dbReference type="InterPro" id="IPR004437">
    <property type="entry name" value="ParB/RepB/Spo0J"/>
</dbReference>
<organism evidence="5 6">
    <name type="scientific">Terriglobus saanensis (strain ATCC BAA-1853 / DSM 23119 / SP1PR4)</name>
    <dbReference type="NCBI Taxonomy" id="401053"/>
    <lineage>
        <taxon>Bacteria</taxon>
        <taxon>Pseudomonadati</taxon>
        <taxon>Acidobacteriota</taxon>
        <taxon>Terriglobia</taxon>
        <taxon>Terriglobales</taxon>
        <taxon>Acidobacteriaceae</taxon>
        <taxon>Terriglobus</taxon>
    </lineage>
</organism>
<dbReference type="GO" id="GO:0007059">
    <property type="term" value="P:chromosome segregation"/>
    <property type="evidence" value="ECO:0007669"/>
    <property type="project" value="TreeGrafter"/>
</dbReference>
<dbReference type="RefSeq" id="WP_013568889.1">
    <property type="nucleotide sequence ID" value="NC_014963.1"/>
</dbReference>
<dbReference type="EMBL" id="CP002467">
    <property type="protein sequence ID" value="ADV83156.1"/>
    <property type="molecule type" value="Genomic_DNA"/>
</dbReference>
<dbReference type="InterPro" id="IPR036086">
    <property type="entry name" value="ParB/Sulfiredoxin_sf"/>
</dbReference>
<dbReference type="AlphaFoldDB" id="E8UYK3"/>
<evidence type="ECO:0000259" key="4">
    <source>
        <dbReference type="SMART" id="SM00470"/>
    </source>
</evidence>
<dbReference type="NCBIfam" id="TIGR00180">
    <property type="entry name" value="parB_part"/>
    <property type="match status" value="1"/>
</dbReference>
<dbReference type="Pfam" id="PF17762">
    <property type="entry name" value="HTH_ParB"/>
    <property type="match status" value="1"/>
</dbReference>
<dbReference type="FunFam" id="3.90.1530.30:FF:000001">
    <property type="entry name" value="Chromosome partitioning protein ParB"/>
    <property type="match status" value="1"/>
</dbReference>
<protein>
    <submittedName>
        <fullName evidence="5">ParB-like partition protein</fullName>
    </submittedName>
</protein>